<evidence type="ECO:0000256" key="4">
    <source>
        <dbReference type="ARBA" id="ARBA00022825"/>
    </source>
</evidence>
<dbReference type="Proteomes" id="UP001530377">
    <property type="component" value="Unassembled WGS sequence"/>
</dbReference>
<dbReference type="GO" id="GO:0004252">
    <property type="term" value="F:serine-type endopeptidase activity"/>
    <property type="evidence" value="ECO:0007669"/>
    <property type="project" value="UniProtKB-UniRule"/>
</dbReference>
<reference evidence="9 10" key="1">
    <citation type="submission" date="2024-10" db="EMBL/GenBank/DDBJ databases">
        <title>Updated reference genomes for cyclostephanoid diatoms.</title>
        <authorList>
            <person name="Roberts W.R."/>
            <person name="Alverson A.J."/>
        </authorList>
    </citation>
    <scope>NUCLEOTIDE SEQUENCE [LARGE SCALE GENOMIC DNA]</scope>
    <source>
        <strain evidence="9 10">AJA228-03</strain>
    </source>
</reference>
<dbReference type="InterPro" id="IPR050131">
    <property type="entry name" value="Peptidase_S8_subtilisin-like"/>
</dbReference>
<gene>
    <name evidence="9" type="ORF">ACHAXA_002433</name>
</gene>
<feature type="active site" description="Charge relay system" evidence="7">
    <location>
        <position position="335"/>
    </location>
</feature>
<evidence type="ECO:0000256" key="7">
    <source>
        <dbReference type="PROSITE-ProRule" id="PRU01240"/>
    </source>
</evidence>
<comment type="similarity">
    <text evidence="1 7">Belongs to the peptidase S8 family.</text>
</comment>
<dbReference type="SUPFAM" id="SSF52743">
    <property type="entry name" value="Subtilisin-like"/>
    <property type="match status" value="1"/>
</dbReference>
<keyword evidence="3 7" id="KW-0378">Hydrolase</keyword>
<name>A0ABD3R4M5_9STRA</name>
<evidence type="ECO:0000256" key="6">
    <source>
        <dbReference type="ARBA" id="ARBA00023619"/>
    </source>
</evidence>
<dbReference type="EMBL" id="JALLPB020000573">
    <property type="protein sequence ID" value="KAL3807882.1"/>
    <property type="molecule type" value="Genomic_DNA"/>
</dbReference>
<comment type="catalytic activity">
    <reaction evidence="5">
        <text>Hydrolysis of proteins with broad specificity for peptide bonds, and a preference for a large uncharged residue in P1. Hydrolyzes peptide amides.</text>
        <dbReference type="EC" id="3.4.21.62"/>
    </reaction>
</comment>
<keyword evidence="2 7" id="KW-0645">Protease</keyword>
<feature type="active site" description="Charge relay system" evidence="7">
    <location>
        <position position="512"/>
    </location>
</feature>
<dbReference type="Pfam" id="PF00082">
    <property type="entry name" value="Peptidase_S8"/>
    <property type="match status" value="1"/>
</dbReference>
<evidence type="ECO:0000259" key="8">
    <source>
        <dbReference type="Pfam" id="PF00082"/>
    </source>
</evidence>
<dbReference type="PROSITE" id="PS51892">
    <property type="entry name" value="SUBTILASE"/>
    <property type="match status" value="1"/>
</dbReference>
<dbReference type="InterPro" id="IPR015500">
    <property type="entry name" value="Peptidase_S8_subtilisin-rel"/>
</dbReference>
<evidence type="ECO:0000256" key="2">
    <source>
        <dbReference type="ARBA" id="ARBA00022670"/>
    </source>
</evidence>
<dbReference type="EC" id="3.4.21.62" evidence="6"/>
<evidence type="ECO:0000256" key="5">
    <source>
        <dbReference type="ARBA" id="ARBA00023529"/>
    </source>
</evidence>
<organism evidence="9 10">
    <name type="scientific">Cyclostephanos tholiformis</name>
    <dbReference type="NCBI Taxonomy" id="382380"/>
    <lineage>
        <taxon>Eukaryota</taxon>
        <taxon>Sar</taxon>
        <taxon>Stramenopiles</taxon>
        <taxon>Ochrophyta</taxon>
        <taxon>Bacillariophyta</taxon>
        <taxon>Coscinodiscophyceae</taxon>
        <taxon>Thalassiosirophycidae</taxon>
        <taxon>Stephanodiscales</taxon>
        <taxon>Stephanodiscaceae</taxon>
        <taxon>Cyclostephanos</taxon>
    </lineage>
</organism>
<dbReference type="InterPro" id="IPR036852">
    <property type="entry name" value="Peptidase_S8/S53_dom_sf"/>
</dbReference>
<dbReference type="PANTHER" id="PTHR43806:SF11">
    <property type="entry name" value="CEREVISIN-RELATED"/>
    <property type="match status" value="1"/>
</dbReference>
<dbReference type="AlphaFoldDB" id="A0ABD3R4M5"/>
<feature type="domain" description="Peptidase S8/S53" evidence="8">
    <location>
        <begin position="285"/>
        <end position="567"/>
    </location>
</feature>
<dbReference type="PANTHER" id="PTHR43806">
    <property type="entry name" value="PEPTIDASE S8"/>
    <property type="match status" value="1"/>
</dbReference>
<sequence>MRSSPPSDPSFLTGMAYTHGVAQRHSSKILRLIGNGGGVIIGRYMSTALCILLAISFTATAAAAVEHAKIQSHQDFASNQPIEVDVQDKHVDGEFTKLASLLGTGYEALVRKANGAQVSHEGDAPSARSLQVDSDCTFIATIDNLTVTDAVCALVEEFDNGDGDVSGETVIAGIPTCPKKKPNCKTSRRSLQYGDFNYPGVGYMVVTAKGINNCTALEAQLRGINGVTYVANDAYACTVNGRTKGPANMPALNHIRRIQAQEQETIPWGINTVNVSHLWAIPPKQKVKICLIDTGYTRSHPDLPDDNVDGWIRSTTCGTNLTNGNWSIDEDPISHGTHSSGIIGATGNNWEGIIGINPNSSRFFFHIGKLRQKPNGDVKFSDIMLAANDCVVAGAKVISIGFSCAQFSSDFQPVPDLRRCYREDWDDQFRRFYNQGVLIVGAAGNTGQNQILSTSLEYPGAYKTVMSVSAMNRSNLWFEESTRNAQVEIVAPGVEINSTAAGGSYNPQDGTSWATAHVAGVAALLMSHFPNCTNNQIRNAMLASTTEPSMSDQRRNRSGWDERYGWGIVNAGKAYELLNTKGCVCAGGAYNSSTTSLSAQAIGGLGQKVIQPCTAHSTAHSQAKLALAI</sequence>
<accession>A0ABD3R4M5</accession>
<dbReference type="GO" id="GO:0006508">
    <property type="term" value="P:proteolysis"/>
    <property type="evidence" value="ECO:0007669"/>
    <property type="project" value="UniProtKB-KW"/>
</dbReference>
<feature type="active site" description="Charge relay system" evidence="7">
    <location>
        <position position="293"/>
    </location>
</feature>
<evidence type="ECO:0000313" key="9">
    <source>
        <dbReference type="EMBL" id="KAL3807882.1"/>
    </source>
</evidence>
<dbReference type="InterPro" id="IPR000209">
    <property type="entry name" value="Peptidase_S8/S53_dom"/>
</dbReference>
<proteinExistence type="inferred from homology"/>
<evidence type="ECO:0000256" key="1">
    <source>
        <dbReference type="ARBA" id="ARBA00011073"/>
    </source>
</evidence>
<comment type="caution">
    <text evidence="9">The sequence shown here is derived from an EMBL/GenBank/DDBJ whole genome shotgun (WGS) entry which is preliminary data.</text>
</comment>
<protein>
    <recommendedName>
        <fullName evidence="6">subtilisin</fullName>
        <ecNumber evidence="6">3.4.21.62</ecNumber>
    </recommendedName>
</protein>
<evidence type="ECO:0000256" key="3">
    <source>
        <dbReference type="ARBA" id="ARBA00022801"/>
    </source>
</evidence>
<evidence type="ECO:0000313" key="10">
    <source>
        <dbReference type="Proteomes" id="UP001530377"/>
    </source>
</evidence>
<dbReference type="Gene3D" id="3.40.50.200">
    <property type="entry name" value="Peptidase S8/S53 domain"/>
    <property type="match status" value="1"/>
</dbReference>
<keyword evidence="10" id="KW-1185">Reference proteome</keyword>
<keyword evidence="4 7" id="KW-0720">Serine protease</keyword>
<dbReference type="PRINTS" id="PR00723">
    <property type="entry name" value="SUBTILISIN"/>
</dbReference>